<reference evidence="2 3" key="1">
    <citation type="submission" date="2016-11" db="EMBL/GenBank/DDBJ databases">
        <title>Genome sequence and comparative genomic analysis of clinical strain Elizabethkingia meningoseptica 61421 PRCM.</title>
        <authorList>
            <person name="Wang M."/>
            <person name="Hu S."/>
            <person name="Cao L."/>
            <person name="Jiang T."/>
            <person name="Zhou Y."/>
            <person name="Ming D."/>
        </authorList>
    </citation>
    <scope>NUCLEOTIDE SEQUENCE [LARGE SCALE GENOMIC DNA]</scope>
    <source>
        <strain evidence="2 3">61421 PRCM</strain>
    </source>
</reference>
<keyword evidence="3" id="KW-1185">Reference proteome</keyword>
<evidence type="ECO:0000313" key="3">
    <source>
        <dbReference type="Proteomes" id="UP000188947"/>
    </source>
</evidence>
<name>A0A1T3F0J2_ELIME</name>
<organism evidence="2 3">
    <name type="scientific">Elizabethkingia meningoseptica</name>
    <name type="common">Chryseobacterium meningosepticum</name>
    <dbReference type="NCBI Taxonomy" id="238"/>
    <lineage>
        <taxon>Bacteria</taxon>
        <taxon>Pseudomonadati</taxon>
        <taxon>Bacteroidota</taxon>
        <taxon>Flavobacteriia</taxon>
        <taxon>Flavobacteriales</taxon>
        <taxon>Weeksellaceae</taxon>
        <taxon>Elizabethkingia</taxon>
    </lineage>
</organism>
<accession>A0A1T3F0J2</accession>
<dbReference type="eggNOG" id="ENOG50341TU">
    <property type="taxonomic scope" value="Bacteria"/>
</dbReference>
<evidence type="ECO:0000313" key="2">
    <source>
        <dbReference type="EMBL" id="OOH96228.1"/>
    </source>
</evidence>
<sequence>MPDLKIQDAKLLFKKIYSNPKNYNLKSNENGVSGGDDQVIFRFYKAGERVVFEAEIDGFTFSNSTAEWTNSMIMLENAIKKLEREEENQKVQQALDKLRKYLAED</sequence>
<evidence type="ECO:0000256" key="1">
    <source>
        <dbReference type="SAM" id="Coils"/>
    </source>
</evidence>
<dbReference type="AlphaFoldDB" id="A0A1T3F0J2"/>
<feature type="coiled-coil region" evidence="1">
    <location>
        <begin position="65"/>
        <end position="104"/>
    </location>
</feature>
<dbReference type="OrthoDB" id="1268023at2"/>
<dbReference type="RefSeq" id="WP_016199008.1">
    <property type="nucleotide sequence ID" value="NZ_CP014338.1"/>
</dbReference>
<dbReference type="KEGG" id="emg:BBD33_12120"/>
<comment type="caution">
    <text evidence="2">The sequence shown here is derived from an EMBL/GenBank/DDBJ whole genome shotgun (WGS) entry which is preliminary data.</text>
</comment>
<dbReference type="EMBL" id="MPOG01000008">
    <property type="protein sequence ID" value="OOH96228.1"/>
    <property type="molecule type" value="Genomic_DNA"/>
</dbReference>
<proteinExistence type="predicted"/>
<dbReference type="Proteomes" id="UP000188947">
    <property type="component" value="Unassembled WGS sequence"/>
</dbReference>
<keyword evidence="1" id="KW-0175">Coiled coil</keyword>
<dbReference type="GeneID" id="48545677"/>
<protein>
    <submittedName>
        <fullName evidence="2">Uncharacterized protein</fullName>
    </submittedName>
</protein>
<gene>
    <name evidence="2" type="ORF">BMF97_07720</name>
</gene>